<reference evidence="3" key="1">
    <citation type="submission" date="2018-05" db="EMBL/GenBank/DDBJ databases">
        <authorList>
            <person name="Du Z."/>
            <person name="Wang X."/>
        </authorList>
    </citation>
    <scope>NUCLEOTIDE SEQUENCE [LARGE SCALE GENOMIC DNA]</scope>
    <source>
        <strain evidence="3">CQN31</strain>
    </source>
</reference>
<dbReference type="OrthoDB" id="7263379at2"/>
<name>A0A317F4Q8_9PROT</name>
<dbReference type="Proteomes" id="UP000245765">
    <property type="component" value="Unassembled WGS sequence"/>
</dbReference>
<dbReference type="Pfam" id="PF13340">
    <property type="entry name" value="DUF4096"/>
    <property type="match status" value="1"/>
</dbReference>
<dbReference type="EMBL" id="QGNA01000008">
    <property type="protein sequence ID" value="PWS34140.1"/>
    <property type="molecule type" value="Genomic_DNA"/>
</dbReference>
<proteinExistence type="predicted"/>
<dbReference type="InterPro" id="IPR025161">
    <property type="entry name" value="IS402-like_dom"/>
</dbReference>
<evidence type="ECO:0000259" key="1">
    <source>
        <dbReference type="Pfam" id="PF13340"/>
    </source>
</evidence>
<gene>
    <name evidence="2" type="ORF">DFH01_26290</name>
</gene>
<accession>A0A317F4Q8</accession>
<feature type="domain" description="Insertion element IS402-like" evidence="1">
    <location>
        <begin position="21"/>
        <end position="82"/>
    </location>
</feature>
<evidence type="ECO:0000313" key="2">
    <source>
        <dbReference type="EMBL" id="PWS34140.1"/>
    </source>
</evidence>
<dbReference type="AlphaFoldDB" id="A0A317F4Q8"/>
<keyword evidence="3" id="KW-1185">Reference proteome</keyword>
<dbReference type="RefSeq" id="WP_109873509.1">
    <property type="nucleotide sequence ID" value="NZ_QGNA01000008.1"/>
</dbReference>
<comment type="caution">
    <text evidence="2">The sequence shown here is derived from an EMBL/GenBank/DDBJ whole genome shotgun (WGS) entry which is preliminary data.</text>
</comment>
<protein>
    <recommendedName>
        <fullName evidence="1">Insertion element IS402-like domain-containing protein</fullName>
    </recommendedName>
</protein>
<sequence length="197" mass="22263">MRPAPPAFPLRRSAPRPWRPLTDIEWAALSAILHRSTRGRPPTLARYTWDAIFWVACSTKPWRALPENLGKADSAHRALRRAALGKNLHRMLLRVSDHPEFARNNPLRAIEWFIVRAYRRAFRITRIAIPFARRLGLACALPAEVNWLPDANLSETVKGIAARARAISGGLSVGVMRGLLELAEWAAGQPWRWRTTG</sequence>
<organism evidence="2 3">
    <name type="scientific">Falsiroseomonas bella</name>
    <dbReference type="NCBI Taxonomy" id="2184016"/>
    <lineage>
        <taxon>Bacteria</taxon>
        <taxon>Pseudomonadati</taxon>
        <taxon>Pseudomonadota</taxon>
        <taxon>Alphaproteobacteria</taxon>
        <taxon>Acetobacterales</taxon>
        <taxon>Roseomonadaceae</taxon>
        <taxon>Falsiroseomonas</taxon>
    </lineage>
</organism>
<evidence type="ECO:0000313" key="3">
    <source>
        <dbReference type="Proteomes" id="UP000245765"/>
    </source>
</evidence>